<proteinExistence type="predicted"/>
<name>A0ABY3CGE9_9GAMM</name>
<gene>
    <name evidence="3" type="ORF">EKO24_001405</name>
</gene>
<dbReference type="EMBL" id="RYFG02000009">
    <property type="protein sequence ID" value="TRX02969.1"/>
    <property type="molecule type" value="Genomic_DNA"/>
</dbReference>
<dbReference type="InterPro" id="IPR000073">
    <property type="entry name" value="AB_hydrolase_1"/>
</dbReference>
<evidence type="ECO:0000313" key="3">
    <source>
        <dbReference type="EMBL" id="TRX02969.1"/>
    </source>
</evidence>
<feature type="domain" description="AB hydrolase-1" evidence="2">
    <location>
        <begin position="126"/>
        <end position="259"/>
    </location>
</feature>
<evidence type="ECO:0000313" key="4">
    <source>
        <dbReference type="Proteomes" id="UP000733744"/>
    </source>
</evidence>
<feature type="chain" id="PRO_5045306210" description="AB hydrolase-1 domain-containing protein" evidence="1">
    <location>
        <begin position="31"/>
        <end position="424"/>
    </location>
</feature>
<keyword evidence="4" id="KW-1185">Reference proteome</keyword>
<dbReference type="Proteomes" id="UP000733744">
    <property type="component" value="Unassembled WGS sequence"/>
</dbReference>
<dbReference type="SUPFAM" id="SSF53474">
    <property type="entry name" value="alpha/beta-Hydrolases"/>
    <property type="match status" value="1"/>
</dbReference>
<reference evidence="3 4" key="1">
    <citation type="journal article" date="2019" name="Antonie Van Leeuwenhoek">
        <title>Description of 'Ca. Methylobacter oryzae' KRF1, a novel species from the environmentally important Methylobacter clade 2.</title>
        <authorList>
            <person name="Khatri K."/>
            <person name="Mohite J.A."/>
            <person name="Pandit P.S."/>
            <person name="Bahulikar R."/>
            <person name="Rahalkar M.C."/>
        </authorList>
    </citation>
    <scope>NUCLEOTIDE SEQUENCE [LARGE SCALE GENOMIC DNA]</scope>
    <source>
        <strain evidence="3 4">KRF1</strain>
    </source>
</reference>
<feature type="signal peptide" evidence="1">
    <location>
        <begin position="1"/>
        <end position="30"/>
    </location>
</feature>
<evidence type="ECO:0000259" key="2">
    <source>
        <dbReference type="Pfam" id="PF12697"/>
    </source>
</evidence>
<keyword evidence="1" id="KW-0732">Signal</keyword>
<sequence length="424" mass="44991">MNNRLSKSGSILARALGLIILAAICHTATAVESSARADTATSPDVECLLNWAQTFYPSLFSPSSPDLQFSSPYIYRYYPTTNAYLGVSSANDHVYYLRPNDVSPQDIGDLSAWLKEAGCGTIPYPVIFIHGIASSADTWAPFRDYLINNAGWLFGGIPGYNPSTRNVAINCPPSPSQPVSCTGGAGDFYTLNFSDSQNLSFDVQGGELAAIIQAVLQANPGKAKVLLVGHSMGALAAREYLQGLAREANASTTIPYRDDVAKLITVGAPHRGSFWAEGCYSHFDVLNVSGNIGICSLLSLNIDPNSIALRDLQPDSSPLNILNDFAAHPLPAAVSYVSIIGTGQSTLSGLISFDSGDGIVLDSSQDLATLTGNLSLQLKSVKVNVLFRECGNEVNIPLAPNIAETHTCETSDPGVGVEILKDLQ</sequence>
<organism evidence="3 4">
    <name type="scientific">Candidatus Methylobacter oryzae</name>
    <dbReference type="NCBI Taxonomy" id="2497749"/>
    <lineage>
        <taxon>Bacteria</taxon>
        <taxon>Pseudomonadati</taxon>
        <taxon>Pseudomonadota</taxon>
        <taxon>Gammaproteobacteria</taxon>
        <taxon>Methylococcales</taxon>
        <taxon>Methylococcaceae</taxon>
        <taxon>Methylobacter</taxon>
    </lineage>
</organism>
<comment type="caution">
    <text evidence="3">The sequence shown here is derived from an EMBL/GenBank/DDBJ whole genome shotgun (WGS) entry which is preliminary data.</text>
</comment>
<dbReference type="Pfam" id="PF12697">
    <property type="entry name" value="Abhydrolase_6"/>
    <property type="match status" value="1"/>
</dbReference>
<protein>
    <recommendedName>
        <fullName evidence="2">AB hydrolase-1 domain-containing protein</fullName>
    </recommendedName>
</protein>
<dbReference type="RefSeq" id="WP_127027364.1">
    <property type="nucleotide sequence ID" value="NZ_RYFG02000009.1"/>
</dbReference>
<accession>A0ABY3CGE9</accession>
<evidence type="ECO:0000256" key="1">
    <source>
        <dbReference type="SAM" id="SignalP"/>
    </source>
</evidence>
<dbReference type="InterPro" id="IPR029058">
    <property type="entry name" value="AB_hydrolase_fold"/>
</dbReference>
<dbReference type="Gene3D" id="3.40.50.1820">
    <property type="entry name" value="alpha/beta hydrolase"/>
    <property type="match status" value="1"/>
</dbReference>